<dbReference type="SFLD" id="SFLDS00029">
    <property type="entry name" value="Radical_SAM"/>
    <property type="match status" value="1"/>
</dbReference>
<keyword evidence="2" id="KW-0949">S-adenosyl-L-methionine</keyword>
<organism evidence="7 8">
    <name type="scientific">Peptoniphilus duerdenii ATCC BAA-1640</name>
    <dbReference type="NCBI Taxonomy" id="862517"/>
    <lineage>
        <taxon>Bacteria</taxon>
        <taxon>Bacillati</taxon>
        <taxon>Bacillota</taxon>
        <taxon>Tissierellia</taxon>
        <taxon>Tissierellales</taxon>
        <taxon>Peptoniphilaceae</taxon>
        <taxon>Peptoniphilus</taxon>
    </lineage>
</organism>
<evidence type="ECO:0000313" key="8">
    <source>
        <dbReference type="Proteomes" id="UP000003280"/>
    </source>
</evidence>
<dbReference type="InterPro" id="IPR058240">
    <property type="entry name" value="rSAM_sf"/>
</dbReference>
<dbReference type="SUPFAM" id="SSF102114">
    <property type="entry name" value="Radical SAM enzymes"/>
    <property type="match status" value="1"/>
</dbReference>
<comment type="cofactor">
    <cofactor evidence="1">
        <name>[4Fe-4S] cluster</name>
        <dbReference type="ChEBI" id="CHEBI:49883"/>
    </cofactor>
</comment>
<evidence type="ECO:0000313" key="7">
    <source>
        <dbReference type="EMBL" id="EFM26080.1"/>
    </source>
</evidence>
<keyword evidence="8" id="KW-1185">Reference proteome</keyword>
<evidence type="ECO:0000259" key="6">
    <source>
        <dbReference type="PROSITE" id="PS51918"/>
    </source>
</evidence>
<keyword evidence="4" id="KW-0408">Iron</keyword>
<keyword evidence="5" id="KW-0411">Iron-sulfur</keyword>
<dbReference type="PANTHER" id="PTHR43409:SF4">
    <property type="entry name" value="RADICAL SAM SUPERFAMILY PROTEIN"/>
    <property type="match status" value="1"/>
</dbReference>
<dbReference type="Pfam" id="PF04055">
    <property type="entry name" value="Radical_SAM"/>
    <property type="match status" value="1"/>
</dbReference>
<evidence type="ECO:0000256" key="4">
    <source>
        <dbReference type="ARBA" id="ARBA00023004"/>
    </source>
</evidence>
<evidence type="ECO:0000256" key="5">
    <source>
        <dbReference type="ARBA" id="ARBA00023014"/>
    </source>
</evidence>
<dbReference type="PANTHER" id="PTHR43409">
    <property type="entry name" value="ANAEROBIC MAGNESIUM-PROTOPORPHYRIN IX MONOMETHYL ESTER CYCLASE-RELATED"/>
    <property type="match status" value="1"/>
</dbReference>
<accession>E0NJD2</accession>
<protein>
    <submittedName>
        <fullName evidence="7">Radical SAM domain protein</fullName>
    </submittedName>
</protein>
<reference evidence="7 8" key="1">
    <citation type="submission" date="2010-07" db="EMBL/GenBank/DDBJ databases">
        <authorList>
            <person name="Muzny D."/>
            <person name="Qin X."/>
            <person name="Deng J."/>
            <person name="Jiang H."/>
            <person name="Liu Y."/>
            <person name="Qu J."/>
            <person name="Song X.-Z."/>
            <person name="Zhang L."/>
            <person name="Thornton R."/>
            <person name="Coyle M."/>
            <person name="Francisco L."/>
            <person name="Jackson L."/>
            <person name="Javaid M."/>
            <person name="Korchina V."/>
            <person name="Kovar C."/>
            <person name="Mata R."/>
            <person name="Mathew T."/>
            <person name="Ngo R."/>
            <person name="Nguyen L."/>
            <person name="Nguyen N."/>
            <person name="Okwuonu G."/>
            <person name="Ongeri F."/>
            <person name="Pham C."/>
            <person name="Simmons D."/>
            <person name="Wilczek-Boney K."/>
            <person name="Hale W."/>
            <person name="Jakkamsetti A."/>
            <person name="Pham P."/>
            <person name="Ruth R."/>
            <person name="San Lucas F."/>
            <person name="Warren J."/>
            <person name="Zhang J."/>
            <person name="Zhao Z."/>
            <person name="Zhou C."/>
            <person name="Zhu D."/>
            <person name="Lee S."/>
            <person name="Bess C."/>
            <person name="Blankenburg K."/>
            <person name="Forbes L."/>
            <person name="Fu Q."/>
            <person name="Gubbala S."/>
            <person name="Hirani K."/>
            <person name="Jayaseelan J.C."/>
            <person name="Lara F."/>
            <person name="Munidasa M."/>
            <person name="Palculict T."/>
            <person name="Patil S."/>
            <person name="Pu L.-L."/>
            <person name="Saada N."/>
            <person name="Tang L."/>
            <person name="Weissenberger G."/>
            <person name="Zhu Y."/>
            <person name="Hemphill L."/>
            <person name="Shang Y."/>
            <person name="Youmans B."/>
            <person name="Ayvaz T."/>
            <person name="Ross M."/>
            <person name="Santibanez J."/>
            <person name="Aqrawi P."/>
            <person name="Gross S."/>
            <person name="Joshi V."/>
            <person name="Fowler G."/>
            <person name="Nazareth L."/>
            <person name="Reid J."/>
            <person name="Worley K."/>
            <person name="Petrosino J."/>
            <person name="Highlander S."/>
            <person name="Gibbs R."/>
        </authorList>
    </citation>
    <scope>NUCLEOTIDE SEQUENCE [LARGE SCALE GENOMIC DNA]</scope>
    <source>
        <strain evidence="7 8">ATCC BAA-1640</strain>
    </source>
</reference>
<evidence type="ECO:0000256" key="1">
    <source>
        <dbReference type="ARBA" id="ARBA00001966"/>
    </source>
</evidence>
<dbReference type="InterPro" id="IPR006638">
    <property type="entry name" value="Elp3/MiaA/NifB-like_rSAM"/>
</dbReference>
<dbReference type="InterPro" id="IPR007197">
    <property type="entry name" value="rSAM"/>
</dbReference>
<comment type="caution">
    <text evidence="7">The sequence shown here is derived from an EMBL/GenBank/DDBJ whole genome shotgun (WGS) entry which is preliminary data.</text>
</comment>
<dbReference type="EMBL" id="AEEH01000017">
    <property type="protein sequence ID" value="EFM26080.1"/>
    <property type="molecule type" value="Genomic_DNA"/>
</dbReference>
<dbReference type="InterPro" id="IPR051198">
    <property type="entry name" value="BchE-like"/>
</dbReference>
<evidence type="ECO:0000256" key="3">
    <source>
        <dbReference type="ARBA" id="ARBA00022723"/>
    </source>
</evidence>
<dbReference type="SFLD" id="SFLDG01082">
    <property type="entry name" value="B12-binding_domain_containing"/>
    <property type="match status" value="1"/>
</dbReference>
<dbReference type="GO" id="GO:0051536">
    <property type="term" value="F:iron-sulfur cluster binding"/>
    <property type="evidence" value="ECO:0007669"/>
    <property type="project" value="UniProtKB-KW"/>
</dbReference>
<dbReference type="STRING" id="862517.HMPREF9225_0271"/>
<dbReference type="RefSeq" id="WP_008901107.1">
    <property type="nucleotide sequence ID" value="NZ_GL397071.1"/>
</dbReference>
<dbReference type="eggNOG" id="COG1032">
    <property type="taxonomic scope" value="Bacteria"/>
</dbReference>
<dbReference type="CDD" id="cd01335">
    <property type="entry name" value="Radical_SAM"/>
    <property type="match status" value="1"/>
</dbReference>
<feature type="domain" description="Radical SAM core" evidence="6">
    <location>
        <begin position="9"/>
        <end position="239"/>
    </location>
</feature>
<dbReference type="Proteomes" id="UP000003280">
    <property type="component" value="Unassembled WGS sequence"/>
</dbReference>
<name>E0NJD2_9FIRM</name>
<dbReference type="GO" id="GO:0046872">
    <property type="term" value="F:metal ion binding"/>
    <property type="evidence" value="ECO:0007669"/>
    <property type="project" value="UniProtKB-KW"/>
</dbReference>
<sequence>MKYYGKVFRPPSEARSLIVQATVGCSYNKCDFCSMYKDDTFHLRDLEELKVEVKEYLEERPFYKRVFIADGDALCLSNDKLVDLCDFFAKNMENLERITSYATAKDILRKTDEELRELREHGIEMVYVGYESGSDEILKDVNKNSTAEEYILATKKAKAAGIKVSATIIAGLGGMDKMELNAVETAKVVTEAKPDYISYLTLDLFPDTPLYERYKSGEFKRLSPLDILQEIKIFLEHVDSEGTVFRSNHASNYISLAGNLNEDKERMIEEIDEALREENYKPEYLRGF</sequence>
<dbReference type="AlphaFoldDB" id="E0NJD2"/>
<dbReference type="GO" id="GO:0003824">
    <property type="term" value="F:catalytic activity"/>
    <property type="evidence" value="ECO:0007669"/>
    <property type="project" value="InterPro"/>
</dbReference>
<evidence type="ECO:0000256" key="2">
    <source>
        <dbReference type="ARBA" id="ARBA00022691"/>
    </source>
</evidence>
<dbReference type="Gene3D" id="3.20.20.70">
    <property type="entry name" value="Aldolase class I"/>
    <property type="match status" value="1"/>
</dbReference>
<gene>
    <name evidence="7" type="ORF">HMPREF9225_0271</name>
</gene>
<keyword evidence="3" id="KW-0479">Metal-binding</keyword>
<dbReference type="PROSITE" id="PS51918">
    <property type="entry name" value="RADICAL_SAM"/>
    <property type="match status" value="1"/>
</dbReference>
<dbReference type="InterPro" id="IPR013785">
    <property type="entry name" value="Aldolase_TIM"/>
</dbReference>
<proteinExistence type="predicted"/>
<dbReference type="SFLD" id="SFLDG01095">
    <property type="entry name" value="Uncharacterised_Radical_SAM_Su"/>
    <property type="match status" value="1"/>
</dbReference>
<dbReference type="SMART" id="SM00729">
    <property type="entry name" value="Elp3"/>
    <property type="match status" value="1"/>
</dbReference>
<dbReference type="HOGENOM" id="CLU_044464_1_0_9"/>
<dbReference type="OrthoDB" id="9777636at2"/>